<dbReference type="PANTHER" id="PTHR46471:SF2">
    <property type="entry name" value="CHITIN DEACETYLASE-RELATED"/>
    <property type="match status" value="1"/>
</dbReference>
<evidence type="ECO:0000256" key="7">
    <source>
        <dbReference type="ARBA" id="ARBA00022801"/>
    </source>
</evidence>
<name>A0AAD6ST45_9AGAR</name>
<dbReference type="PROSITE" id="PS50231">
    <property type="entry name" value="RICIN_B_LECTIN"/>
    <property type="match status" value="2"/>
</dbReference>
<keyword evidence="7" id="KW-0378">Hydrolase</keyword>
<evidence type="ECO:0000256" key="10">
    <source>
        <dbReference type="ARBA" id="ARBA00023288"/>
    </source>
</evidence>
<keyword evidence="9" id="KW-0119">Carbohydrate metabolism</keyword>
<evidence type="ECO:0000256" key="8">
    <source>
        <dbReference type="ARBA" id="ARBA00023136"/>
    </source>
</evidence>
<dbReference type="InterPro" id="IPR011330">
    <property type="entry name" value="Glyco_hydro/deAcase_b/a-brl"/>
</dbReference>
<evidence type="ECO:0000259" key="13">
    <source>
        <dbReference type="PROSITE" id="PS51677"/>
    </source>
</evidence>
<dbReference type="Proteomes" id="UP001218188">
    <property type="component" value="Unassembled WGS sequence"/>
</dbReference>
<evidence type="ECO:0000256" key="9">
    <source>
        <dbReference type="ARBA" id="ARBA00023277"/>
    </source>
</evidence>
<keyword evidence="4" id="KW-0325">Glycoprotein</keyword>
<evidence type="ECO:0000256" key="12">
    <source>
        <dbReference type="SAM" id="MobiDB-lite"/>
    </source>
</evidence>
<evidence type="ECO:0000256" key="6">
    <source>
        <dbReference type="ARBA" id="ARBA00022729"/>
    </source>
</evidence>
<dbReference type="InterPro" id="IPR000772">
    <property type="entry name" value="Ricin_B_lectin"/>
</dbReference>
<evidence type="ECO:0000256" key="2">
    <source>
        <dbReference type="ARBA" id="ARBA00004609"/>
    </source>
</evidence>
<keyword evidence="5" id="KW-0479">Metal-binding</keyword>
<evidence type="ECO:0000256" key="1">
    <source>
        <dbReference type="ARBA" id="ARBA00001941"/>
    </source>
</evidence>
<comment type="subcellular location">
    <subcellularLocation>
        <location evidence="2">Cell membrane</location>
        <topology evidence="2">Lipid-anchor</topology>
        <topology evidence="2">GPI-anchor</topology>
    </subcellularLocation>
</comment>
<gene>
    <name evidence="14" type="ORF">C8F04DRAFT_1355506</name>
</gene>
<dbReference type="GO" id="GO:0016810">
    <property type="term" value="F:hydrolase activity, acting on carbon-nitrogen (but not peptide) bonds"/>
    <property type="evidence" value="ECO:0007669"/>
    <property type="project" value="InterPro"/>
</dbReference>
<dbReference type="CDD" id="cd00161">
    <property type="entry name" value="beta-trefoil_Ricin-like"/>
    <property type="match status" value="1"/>
</dbReference>
<feature type="region of interest" description="Disordered" evidence="12">
    <location>
        <begin position="429"/>
        <end position="462"/>
    </location>
</feature>
<dbReference type="PROSITE" id="PS51677">
    <property type="entry name" value="NODB"/>
    <property type="match status" value="1"/>
</dbReference>
<comment type="caution">
    <text evidence="14">The sequence shown here is derived from an EMBL/GenBank/DDBJ whole genome shotgun (WGS) entry which is preliminary data.</text>
</comment>
<dbReference type="InterPro" id="IPR002509">
    <property type="entry name" value="NODB_dom"/>
</dbReference>
<comment type="cofactor">
    <cofactor evidence="1">
        <name>Co(2+)</name>
        <dbReference type="ChEBI" id="CHEBI:48828"/>
    </cofactor>
</comment>
<dbReference type="SMART" id="SM00458">
    <property type="entry name" value="RICIN"/>
    <property type="match status" value="2"/>
</dbReference>
<keyword evidence="4" id="KW-0336">GPI-anchor</keyword>
<dbReference type="AlphaFoldDB" id="A0AAD6ST45"/>
<keyword evidence="8" id="KW-0472">Membrane</keyword>
<accession>A0AAD6ST45</accession>
<feature type="domain" description="NodB homology" evidence="13">
    <location>
        <begin position="59"/>
        <end position="244"/>
    </location>
</feature>
<dbReference type="EMBL" id="JARJCM010000068">
    <property type="protein sequence ID" value="KAJ7032972.1"/>
    <property type="molecule type" value="Genomic_DNA"/>
</dbReference>
<keyword evidence="6" id="KW-0732">Signal</keyword>
<evidence type="ECO:0000256" key="5">
    <source>
        <dbReference type="ARBA" id="ARBA00022723"/>
    </source>
</evidence>
<dbReference type="GO" id="GO:0005975">
    <property type="term" value="P:carbohydrate metabolic process"/>
    <property type="evidence" value="ECO:0007669"/>
    <property type="project" value="InterPro"/>
</dbReference>
<evidence type="ECO:0000256" key="3">
    <source>
        <dbReference type="ARBA" id="ARBA00022475"/>
    </source>
</evidence>
<evidence type="ECO:0000256" key="11">
    <source>
        <dbReference type="ARBA" id="ARBA00023316"/>
    </source>
</evidence>
<dbReference type="GO" id="GO:0005886">
    <property type="term" value="C:plasma membrane"/>
    <property type="evidence" value="ECO:0007669"/>
    <property type="project" value="UniProtKB-SubCell"/>
</dbReference>
<dbReference type="GO" id="GO:0071555">
    <property type="term" value="P:cell wall organization"/>
    <property type="evidence" value="ECO:0007669"/>
    <property type="project" value="UniProtKB-KW"/>
</dbReference>
<dbReference type="InterPro" id="IPR035992">
    <property type="entry name" value="Ricin_B-like_lectins"/>
</dbReference>
<keyword evidence="11" id="KW-0961">Cell wall biogenesis/degradation</keyword>
<evidence type="ECO:0000313" key="15">
    <source>
        <dbReference type="Proteomes" id="UP001218188"/>
    </source>
</evidence>
<evidence type="ECO:0000313" key="14">
    <source>
        <dbReference type="EMBL" id="KAJ7032972.1"/>
    </source>
</evidence>
<keyword evidence="3" id="KW-1003">Cell membrane</keyword>
<dbReference type="GO" id="GO:0046872">
    <property type="term" value="F:metal ion binding"/>
    <property type="evidence" value="ECO:0007669"/>
    <property type="project" value="UniProtKB-KW"/>
</dbReference>
<proteinExistence type="predicted"/>
<keyword evidence="15" id="KW-1185">Reference proteome</keyword>
<organism evidence="14 15">
    <name type="scientific">Mycena alexandri</name>
    <dbReference type="NCBI Taxonomy" id="1745969"/>
    <lineage>
        <taxon>Eukaryota</taxon>
        <taxon>Fungi</taxon>
        <taxon>Dikarya</taxon>
        <taxon>Basidiomycota</taxon>
        <taxon>Agaricomycotina</taxon>
        <taxon>Agaricomycetes</taxon>
        <taxon>Agaricomycetidae</taxon>
        <taxon>Agaricales</taxon>
        <taxon>Marasmiineae</taxon>
        <taxon>Mycenaceae</taxon>
        <taxon>Mycena</taxon>
    </lineage>
</organism>
<dbReference type="Pfam" id="PF01522">
    <property type="entry name" value="Polysacc_deac_1"/>
    <property type="match status" value="1"/>
</dbReference>
<keyword evidence="10" id="KW-0449">Lipoprotein</keyword>
<reference evidence="14" key="1">
    <citation type="submission" date="2023-03" db="EMBL/GenBank/DDBJ databases">
        <title>Massive genome expansion in bonnet fungi (Mycena s.s.) driven by repeated elements and novel gene families across ecological guilds.</title>
        <authorList>
            <consortium name="Lawrence Berkeley National Laboratory"/>
            <person name="Harder C.B."/>
            <person name="Miyauchi S."/>
            <person name="Viragh M."/>
            <person name="Kuo A."/>
            <person name="Thoen E."/>
            <person name="Andreopoulos B."/>
            <person name="Lu D."/>
            <person name="Skrede I."/>
            <person name="Drula E."/>
            <person name="Henrissat B."/>
            <person name="Morin E."/>
            <person name="Kohler A."/>
            <person name="Barry K."/>
            <person name="LaButti K."/>
            <person name="Morin E."/>
            <person name="Salamov A."/>
            <person name="Lipzen A."/>
            <person name="Mereny Z."/>
            <person name="Hegedus B."/>
            <person name="Baldrian P."/>
            <person name="Stursova M."/>
            <person name="Weitz H."/>
            <person name="Taylor A."/>
            <person name="Grigoriev I.V."/>
            <person name="Nagy L.G."/>
            <person name="Martin F."/>
            <person name="Kauserud H."/>
        </authorList>
    </citation>
    <scope>NUCLEOTIDE SEQUENCE</scope>
    <source>
        <strain evidence="14">CBHHK200</strain>
    </source>
</reference>
<dbReference type="SUPFAM" id="SSF50370">
    <property type="entry name" value="Ricin B-like lectins"/>
    <property type="match status" value="2"/>
</dbReference>
<dbReference type="GO" id="GO:0098552">
    <property type="term" value="C:side of membrane"/>
    <property type="evidence" value="ECO:0007669"/>
    <property type="project" value="UniProtKB-KW"/>
</dbReference>
<dbReference type="SUPFAM" id="SSF88713">
    <property type="entry name" value="Glycoside hydrolase/deacetylase"/>
    <property type="match status" value="1"/>
</dbReference>
<dbReference type="Pfam" id="PF00652">
    <property type="entry name" value="Ricin_B_lectin"/>
    <property type="match status" value="2"/>
</dbReference>
<dbReference type="PANTHER" id="PTHR46471">
    <property type="entry name" value="CHITIN DEACETYLASE"/>
    <property type="match status" value="1"/>
</dbReference>
<sequence>MQREISCAFPSGPLSFPLSPHSDAMSIPLILTTLLTTSAVLGHPNGHSNVVYDACINSNDIALTFDDGPYDYLRSISDQFIAAGAKATFFFNGNNYDCIYSAARISDIKYAYAAGHMIGSHTWSHADLTTLSTTQVQDGMYRVEEALSRIIGIKPAFMRPPFGSYNGNIQSVAAGRGQSLALWDWDTGDADGNTTAQSKALYDDVARAKVKNALILEHETEETTATVLVPYALNLFQSKGYNLVTMAQCLGVDPYQAIGVAQQQTSAWTCNGTPDPGEACGGSIACKTGTPVFSTTTAPSGPTATPTPNQYIHPNANAGKCLTAASNADGAVVEIEDCLSAGSTSQSWTLSGGAIQIFGNKCLDVTGGATAAGTKMQIWTCSTGSTNQQWSLSGSTIQWSGHSSCLDLTGGSLTNNNVMQIWTCTGGPNQKWTRTTGPGSGSGTTPPPPATTGSTIRPGASASTCLTASSNSNGATVVVQPCTANNAAQTWVQNGQTLLVYGNMCLDVTNGSTTNGVKMQIWACTPGAGDAAQHFTVTSGKSIQWVGKTECLDLSGGRLTSGNQIQMWTCNGNANQVWNLVAN</sequence>
<protein>
    <recommendedName>
        <fullName evidence="13">NodB homology domain-containing protein</fullName>
    </recommendedName>
</protein>
<dbReference type="Gene3D" id="2.80.10.50">
    <property type="match status" value="3"/>
</dbReference>
<dbReference type="Gene3D" id="3.20.20.370">
    <property type="entry name" value="Glycoside hydrolase/deacetylase"/>
    <property type="match status" value="1"/>
</dbReference>
<evidence type="ECO:0000256" key="4">
    <source>
        <dbReference type="ARBA" id="ARBA00022622"/>
    </source>
</evidence>